<proteinExistence type="predicted"/>
<sequence>MLDDQLRQRLLAQLQQMQQQIEQLNIQEDEFSDWFDSKLFRADAVTPLCYVREIRSNLMALQQPCSVSRQQWLAQRIGDQMNALYQGIRWFSRPPVKGAAQSRK</sequence>
<dbReference type="Pfam" id="PF07445">
    <property type="entry name" value="PriC"/>
    <property type="match status" value="1"/>
</dbReference>
<dbReference type="eggNOG" id="ENOG50300IT">
    <property type="taxonomic scope" value="Bacteria"/>
</dbReference>
<reference evidence="1 2" key="1">
    <citation type="submission" date="2014-06" db="EMBL/GenBank/DDBJ databases">
        <title>The draft genome sequence of Idiomarina salinarum ISL-52.</title>
        <authorList>
            <person name="Du J."/>
            <person name="Shao Z."/>
        </authorList>
    </citation>
    <scope>NUCLEOTIDE SEQUENCE [LARGE SCALE GENOMIC DNA]</scope>
    <source>
        <strain evidence="1 2">ISL-52</strain>
    </source>
</reference>
<dbReference type="EMBL" id="JPER01000001">
    <property type="protein sequence ID" value="KFZ31594.1"/>
    <property type="molecule type" value="Genomic_DNA"/>
</dbReference>
<evidence type="ECO:0000313" key="2">
    <source>
        <dbReference type="Proteomes" id="UP000054363"/>
    </source>
</evidence>
<comment type="caution">
    <text evidence="1">The sequence shown here is derived from an EMBL/GenBank/DDBJ whole genome shotgun (WGS) entry which is preliminary data.</text>
</comment>
<dbReference type="InterPro" id="IPR038338">
    <property type="entry name" value="PriC_sf"/>
</dbReference>
<gene>
    <name evidence="1" type="ORF">IDSA_02505</name>
</gene>
<dbReference type="Gene3D" id="1.20.1270.340">
    <property type="match status" value="1"/>
</dbReference>
<dbReference type="InterPro" id="IPR010890">
    <property type="entry name" value="PriC"/>
</dbReference>
<organism evidence="1 2">
    <name type="scientific">Pseudidiomarina salinarum</name>
    <dbReference type="NCBI Taxonomy" id="435908"/>
    <lineage>
        <taxon>Bacteria</taxon>
        <taxon>Pseudomonadati</taxon>
        <taxon>Pseudomonadota</taxon>
        <taxon>Gammaproteobacteria</taxon>
        <taxon>Alteromonadales</taxon>
        <taxon>Idiomarinaceae</taxon>
        <taxon>Pseudidiomarina</taxon>
    </lineage>
</organism>
<keyword evidence="2" id="KW-1185">Reference proteome</keyword>
<evidence type="ECO:0000313" key="1">
    <source>
        <dbReference type="EMBL" id="KFZ31594.1"/>
    </source>
</evidence>
<name>A0A094J0I7_9GAMM</name>
<dbReference type="AlphaFoldDB" id="A0A094J0I7"/>
<protein>
    <submittedName>
        <fullName evidence="1">Uncharacterized protein</fullName>
    </submittedName>
</protein>
<accession>A0A094J0I7</accession>
<dbReference type="Proteomes" id="UP000054363">
    <property type="component" value="Unassembled WGS sequence"/>
</dbReference>